<organism evidence="1 2">
    <name type="scientific">Pisolithus microcarpus 441</name>
    <dbReference type="NCBI Taxonomy" id="765257"/>
    <lineage>
        <taxon>Eukaryota</taxon>
        <taxon>Fungi</taxon>
        <taxon>Dikarya</taxon>
        <taxon>Basidiomycota</taxon>
        <taxon>Agaricomycotina</taxon>
        <taxon>Agaricomycetes</taxon>
        <taxon>Agaricomycetidae</taxon>
        <taxon>Boletales</taxon>
        <taxon>Sclerodermatineae</taxon>
        <taxon>Pisolithaceae</taxon>
        <taxon>Pisolithus</taxon>
    </lineage>
</organism>
<name>A0A0C9ZPY7_9AGAM</name>
<accession>A0A0C9ZPY7</accession>
<dbReference type="Proteomes" id="UP000054018">
    <property type="component" value="Unassembled WGS sequence"/>
</dbReference>
<reference evidence="1 2" key="1">
    <citation type="submission" date="2014-04" db="EMBL/GenBank/DDBJ databases">
        <authorList>
            <consortium name="DOE Joint Genome Institute"/>
            <person name="Kuo A."/>
            <person name="Kohler A."/>
            <person name="Costa M.D."/>
            <person name="Nagy L.G."/>
            <person name="Floudas D."/>
            <person name="Copeland A."/>
            <person name="Barry K.W."/>
            <person name="Cichocki N."/>
            <person name="Veneault-Fourrey C."/>
            <person name="LaButti K."/>
            <person name="Lindquist E.A."/>
            <person name="Lipzen A."/>
            <person name="Lundell T."/>
            <person name="Morin E."/>
            <person name="Murat C."/>
            <person name="Sun H."/>
            <person name="Tunlid A."/>
            <person name="Henrissat B."/>
            <person name="Grigoriev I.V."/>
            <person name="Hibbett D.S."/>
            <person name="Martin F."/>
            <person name="Nordberg H.P."/>
            <person name="Cantor M.N."/>
            <person name="Hua S.X."/>
        </authorList>
    </citation>
    <scope>NUCLEOTIDE SEQUENCE [LARGE SCALE GENOMIC DNA]</scope>
    <source>
        <strain evidence="1 2">441</strain>
    </source>
</reference>
<gene>
    <name evidence="1" type="ORF">PISMIDRAFT_533454</name>
</gene>
<dbReference type="EMBL" id="KN833746">
    <property type="protein sequence ID" value="KIK21803.1"/>
    <property type="molecule type" value="Genomic_DNA"/>
</dbReference>
<keyword evidence="2" id="KW-1185">Reference proteome</keyword>
<evidence type="ECO:0000313" key="1">
    <source>
        <dbReference type="EMBL" id="KIK21803.1"/>
    </source>
</evidence>
<dbReference type="AlphaFoldDB" id="A0A0C9ZPY7"/>
<proteinExistence type="predicted"/>
<reference evidence="2" key="2">
    <citation type="submission" date="2015-01" db="EMBL/GenBank/DDBJ databases">
        <title>Evolutionary Origins and Diversification of the Mycorrhizal Mutualists.</title>
        <authorList>
            <consortium name="DOE Joint Genome Institute"/>
            <consortium name="Mycorrhizal Genomics Consortium"/>
            <person name="Kohler A."/>
            <person name="Kuo A."/>
            <person name="Nagy L.G."/>
            <person name="Floudas D."/>
            <person name="Copeland A."/>
            <person name="Barry K.W."/>
            <person name="Cichocki N."/>
            <person name="Veneault-Fourrey C."/>
            <person name="LaButti K."/>
            <person name="Lindquist E.A."/>
            <person name="Lipzen A."/>
            <person name="Lundell T."/>
            <person name="Morin E."/>
            <person name="Murat C."/>
            <person name="Riley R."/>
            <person name="Ohm R."/>
            <person name="Sun H."/>
            <person name="Tunlid A."/>
            <person name="Henrissat B."/>
            <person name="Grigoriev I.V."/>
            <person name="Hibbett D.S."/>
            <person name="Martin F."/>
        </authorList>
    </citation>
    <scope>NUCLEOTIDE SEQUENCE [LARGE SCALE GENOMIC DNA]</scope>
    <source>
        <strain evidence="2">441</strain>
    </source>
</reference>
<protein>
    <submittedName>
        <fullName evidence="1">Unplaced genomic scaffold scaffold_62, whole genome shotgun sequence</fullName>
    </submittedName>
</protein>
<sequence length="125" mass="13860">MESMYAPLRMTGFPGASCQMTVTGVTTAHCHPHRSFRRRPLPSGRLGALPQGMANVINIKGVHVYLGRSHLYMSKSRPDHHRCLRFSYGQASGMTRSTEMNVRALTRSISIVVLPSLSTVVIYDT</sequence>
<evidence type="ECO:0000313" key="2">
    <source>
        <dbReference type="Proteomes" id="UP000054018"/>
    </source>
</evidence>
<dbReference type="HOGENOM" id="CLU_1993533_0_0_1"/>